<dbReference type="Proteomes" id="UP000007463">
    <property type="component" value="Chromosome"/>
</dbReference>
<dbReference type="GO" id="GO:0015074">
    <property type="term" value="P:DNA integration"/>
    <property type="evidence" value="ECO:0007669"/>
    <property type="project" value="UniProtKB-KW"/>
</dbReference>
<keyword evidence="4" id="KW-0233">DNA recombination</keyword>
<dbReference type="PANTHER" id="PTHR30349">
    <property type="entry name" value="PHAGE INTEGRASE-RELATED"/>
    <property type="match status" value="1"/>
</dbReference>
<keyword evidence="3" id="KW-0238">DNA-binding</keyword>
<evidence type="ECO:0000256" key="4">
    <source>
        <dbReference type="ARBA" id="ARBA00023172"/>
    </source>
</evidence>
<dbReference type="Pfam" id="PF13495">
    <property type="entry name" value="Phage_int_SAM_4"/>
    <property type="match status" value="1"/>
</dbReference>
<organism evidence="6 7">
    <name type="scientific">Fluviicola taffensis (strain DSM 16823 / NCIMB 13979 / RW262)</name>
    <dbReference type="NCBI Taxonomy" id="755732"/>
    <lineage>
        <taxon>Bacteria</taxon>
        <taxon>Pseudomonadati</taxon>
        <taxon>Bacteroidota</taxon>
        <taxon>Flavobacteriia</taxon>
        <taxon>Flavobacteriales</taxon>
        <taxon>Crocinitomicaceae</taxon>
        <taxon>Fluviicola</taxon>
    </lineage>
</organism>
<gene>
    <name evidence="6" type="ordered locus">Fluta_3795</name>
</gene>
<keyword evidence="2" id="KW-0229">DNA integration</keyword>
<dbReference type="HOGENOM" id="CLU_027562_9_5_10"/>
<dbReference type="GO" id="GO:0006310">
    <property type="term" value="P:DNA recombination"/>
    <property type="evidence" value="ECO:0007669"/>
    <property type="project" value="UniProtKB-KW"/>
</dbReference>
<feature type="domain" description="Tyr recombinase" evidence="5">
    <location>
        <begin position="192"/>
        <end position="365"/>
    </location>
</feature>
<evidence type="ECO:0000313" key="6">
    <source>
        <dbReference type="EMBL" id="AEA45762.1"/>
    </source>
</evidence>
<evidence type="ECO:0000313" key="7">
    <source>
        <dbReference type="Proteomes" id="UP000007463"/>
    </source>
</evidence>
<dbReference type="Gene3D" id="1.10.150.130">
    <property type="match status" value="1"/>
</dbReference>
<dbReference type="PANTHER" id="PTHR30349:SF41">
    <property type="entry name" value="INTEGRASE_RECOMBINASE PROTEIN MJ0367-RELATED"/>
    <property type="match status" value="1"/>
</dbReference>
<dbReference type="InterPro" id="IPR011010">
    <property type="entry name" value="DNA_brk_join_enz"/>
</dbReference>
<dbReference type="InterPro" id="IPR010998">
    <property type="entry name" value="Integrase_recombinase_N"/>
</dbReference>
<evidence type="ECO:0000256" key="3">
    <source>
        <dbReference type="ARBA" id="ARBA00023125"/>
    </source>
</evidence>
<dbReference type="RefSeq" id="WP_013688520.1">
    <property type="nucleotide sequence ID" value="NC_015321.1"/>
</dbReference>
<dbReference type="SUPFAM" id="SSF56349">
    <property type="entry name" value="DNA breaking-rejoining enzymes"/>
    <property type="match status" value="1"/>
</dbReference>
<dbReference type="PROSITE" id="PS51898">
    <property type="entry name" value="TYR_RECOMBINASE"/>
    <property type="match status" value="1"/>
</dbReference>
<dbReference type="STRING" id="755732.Fluta_3795"/>
<dbReference type="Gene3D" id="1.10.443.10">
    <property type="entry name" value="Intergrase catalytic core"/>
    <property type="match status" value="1"/>
</dbReference>
<dbReference type="InterPro" id="IPR013762">
    <property type="entry name" value="Integrase-like_cat_sf"/>
</dbReference>
<proteinExistence type="inferred from homology"/>
<reference evidence="6 7" key="1">
    <citation type="journal article" date="2011" name="Stand. Genomic Sci.">
        <title>Complete genome sequence of the gliding freshwater bacterium Fluviicola taffensis type strain (RW262).</title>
        <authorList>
            <person name="Woyke T."/>
            <person name="Chertkov O."/>
            <person name="Lapidus A."/>
            <person name="Nolan M."/>
            <person name="Lucas S."/>
            <person name="Del Rio T.G."/>
            <person name="Tice H."/>
            <person name="Cheng J.F."/>
            <person name="Tapia R."/>
            <person name="Han C."/>
            <person name="Goodwin L."/>
            <person name="Pitluck S."/>
            <person name="Liolios K."/>
            <person name="Pagani I."/>
            <person name="Ivanova N."/>
            <person name="Huntemann M."/>
            <person name="Mavromatis K."/>
            <person name="Mikhailova N."/>
            <person name="Pati A."/>
            <person name="Chen A."/>
            <person name="Palaniappan K."/>
            <person name="Land M."/>
            <person name="Hauser L."/>
            <person name="Brambilla E.M."/>
            <person name="Rohde M."/>
            <person name="Mwirichia R."/>
            <person name="Sikorski J."/>
            <person name="Tindall B.J."/>
            <person name="Goker M."/>
            <person name="Bristow J."/>
            <person name="Eisen J.A."/>
            <person name="Markowitz V."/>
            <person name="Hugenholtz P."/>
            <person name="Klenk H.P."/>
            <person name="Kyrpides N.C."/>
        </authorList>
    </citation>
    <scope>NUCLEOTIDE SEQUENCE [LARGE SCALE GENOMIC DNA]</scope>
    <source>
        <strain evidence="7">DSM 16823 / RW262 / RW262</strain>
    </source>
</reference>
<dbReference type="AlphaFoldDB" id="F2IG96"/>
<dbReference type="InterPro" id="IPR004107">
    <property type="entry name" value="Integrase_SAM-like_N"/>
</dbReference>
<dbReference type="Pfam" id="PF00589">
    <property type="entry name" value="Phage_integrase"/>
    <property type="match status" value="1"/>
</dbReference>
<sequence length="370" mass="43108">MLETTIRLSIFRHKSQQQLGFHFMWNKELVLKIRDQFPAVFWSATHRCWYVSFTEEHVEKVVEIFPKAEGLQEVKEKLRLQQIDSQLTDLNTESKVAIAVFVAYMQRTRYSESTIKTYSESIGVFLRFVGVKSTNLITNDDLAQFNNEYIIAKKLSASYQNQVLNAVKLFCKVHAGVKLDPELVKRPRSAKTLPNVLSKQEVKQLLYATTNLKHRMMLSVIYACGLRRSELLSLQPKDILSDRLLIHIHQAKGKKDRVVPLSKLLLEQLREYYKIYRPIKWIFEGEKPGEKYGERSLQLVLKRALTKTNIKKDVTLHWLRHSYATHLLESGTDIRFIQELLGHKSSTTTEIYTHVSNKSIQSIRSPFDEL</sequence>
<keyword evidence="7" id="KW-1185">Reference proteome</keyword>
<comment type="similarity">
    <text evidence="1">Belongs to the 'phage' integrase family.</text>
</comment>
<dbReference type="KEGG" id="fte:Fluta_3795"/>
<dbReference type="eggNOG" id="COG4974">
    <property type="taxonomic scope" value="Bacteria"/>
</dbReference>
<dbReference type="InterPro" id="IPR002104">
    <property type="entry name" value="Integrase_catalytic"/>
</dbReference>
<accession>F2IG96</accession>
<evidence type="ECO:0000256" key="2">
    <source>
        <dbReference type="ARBA" id="ARBA00022908"/>
    </source>
</evidence>
<dbReference type="EMBL" id="CP002542">
    <property type="protein sequence ID" value="AEA45762.1"/>
    <property type="molecule type" value="Genomic_DNA"/>
</dbReference>
<dbReference type="OrthoDB" id="9801717at2"/>
<evidence type="ECO:0000256" key="1">
    <source>
        <dbReference type="ARBA" id="ARBA00008857"/>
    </source>
</evidence>
<dbReference type="InterPro" id="IPR050090">
    <property type="entry name" value="Tyrosine_recombinase_XerCD"/>
</dbReference>
<reference evidence="7" key="2">
    <citation type="submission" date="2011-02" db="EMBL/GenBank/DDBJ databases">
        <title>The complete genome of Fluviicola taffensis DSM 16823.</title>
        <authorList>
            <consortium name="US DOE Joint Genome Institute (JGI-PGF)"/>
            <person name="Lucas S."/>
            <person name="Copeland A."/>
            <person name="Lapidus A."/>
            <person name="Bruce D."/>
            <person name="Goodwin L."/>
            <person name="Pitluck S."/>
            <person name="Kyrpides N."/>
            <person name="Mavromatis K."/>
            <person name="Ivanova N."/>
            <person name="Mikhailova N."/>
            <person name="Pagani I."/>
            <person name="Chertkov O."/>
            <person name="Detter J.C."/>
            <person name="Han C."/>
            <person name="Tapia R."/>
            <person name="Land M."/>
            <person name="Hauser L."/>
            <person name="Markowitz V."/>
            <person name="Cheng J.-F."/>
            <person name="Hugenholtz P."/>
            <person name="Woyke T."/>
            <person name="Wu D."/>
            <person name="Tindall B."/>
            <person name="Pomrenke H.G."/>
            <person name="Brambilla E."/>
            <person name="Klenk H.-P."/>
            <person name="Eisen J.A."/>
        </authorList>
    </citation>
    <scope>NUCLEOTIDE SEQUENCE [LARGE SCALE GENOMIC DNA]</scope>
    <source>
        <strain evidence="7">DSM 16823 / RW262 / RW262</strain>
    </source>
</reference>
<evidence type="ECO:0000259" key="5">
    <source>
        <dbReference type="PROSITE" id="PS51898"/>
    </source>
</evidence>
<dbReference type="GO" id="GO:0003677">
    <property type="term" value="F:DNA binding"/>
    <property type="evidence" value="ECO:0007669"/>
    <property type="project" value="UniProtKB-KW"/>
</dbReference>
<name>F2IG96_FLUTR</name>
<protein>
    <submittedName>
        <fullName evidence="6">Integrase family protein</fullName>
    </submittedName>
</protein>